<dbReference type="EMBL" id="BARS01002365">
    <property type="protein sequence ID" value="GAF84594.1"/>
    <property type="molecule type" value="Genomic_DNA"/>
</dbReference>
<evidence type="ECO:0000313" key="2">
    <source>
        <dbReference type="EMBL" id="GAF84594.1"/>
    </source>
</evidence>
<organism evidence="2">
    <name type="scientific">marine sediment metagenome</name>
    <dbReference type="NCBI Taxonomy" id="412755"/>
    <lineage>
        <taxon>unclassified sequences</taxon>
        <taxon>metagenomes</taxon>
        <taxon>ecological metagenomes</taxon>
    </lineage>
</organism>
<proteinExistence type="predicted"/>
<protein>
    <submittedName>
        <fullName evidence="2">Uncharacterized protein</fullName>
    </submittedName>
</protein>
<reference evidence="2" key="1">
    <citation type="journal article" date="2014" name="Front. Microbiol.">
        <title>High frequency of phylogenetically diverse reductive dehalogenase-homologous genes in deep subseafloor sedimentary metagenomes.</title>
        <authorList>
            <person name="Kawai M."/>
            <person name="Futagami T."/>
            <person name="Toyoda A."/>
            <person name="Takaki Y."/>
            <person name="Nishi S."/>
            <person name="Hori S."/>
            <person name="Arai W."/>
            <person name="Tsubouchi T."/>
            <person name="Morono Y."/>
            <person name="Uchiyama I."/>
            <person name="Ito T."/>
            <person name="Fujiyama A."/>
            <person name="Inagaki F."/>
            <person name="Takami H."/>
        </authorList>
    </citation>
    <scope>NUCLEOTIDE SEQUENCE</scope>
    <source>
        <strain evidence="2">Expedition CK06-06</strain>
    </source>
</reference>
<gene>
    <name evidence="2" type="ORF">S01H1_04483</name>
</gene>
<dbReference type="Pfam" id="PF04860">
    <property type="entry name" value="Phage_portal"/>
    <property type="match status" value="1"/>
</dbReference>
<evidence type="ECO:0000256" key="1">
    <source>
        <dbReference type="SAM" id="MobiDB-lite"/>
    </source>
</evidence>
<name>X0SUE7_9ZZZZ</name>
<feature type="compositionally biased region" description="Basic and acidic residues" evidence="1">
    <location>
        <begin position="10"/>
        <end position="28"/>
    </location>
</feature>
<accession>X0SUE7</accession>
<feature type="non-terminal residue" evidence="2">
    <location>
        <position position="145"/>
    </location>
</feature>
<dbReference type="InterPro" id="IPR006944">
    <property type="entry name" value="Phage/GTA_portal"/>
</dbReference>
<dbReference type="AlphaFoldDB" id="X0SUE7"/>
<sequence length="145" mass="16413">MTKRNIVPKETWREIEDNKSLPVKRESPPTESTTPVKKKDYSMEWLRDVSIFNAGANKVTKPYSQNAAVYTAVSAIANAIAQAPFMIVDWTTDKTVNAHSLNEVFDRPNPALSRSALWLQTATFLYLKGECFWYWIPSRGQAIGS</sequence>
<feature type="region of interest" description="Disordered" evidence="1">
    <location>
        <begin position="1"/>
        <end position="37"/>
    </location>
</feature>
<comment type="caution">
    <text evidence="2">The sequence shown here is derived from an EMBL/GenBank/DDBJ whole genome shotgun (WGS) entry which is preliminary data.</text>
</comment>